<dbReference type="InterPro" id="IPR000719">
    <property type="entry name" value="Prot_kinase_dom"/>
</dbReference>
<protein>
    <recommendedName>
        <fullName evidence="1">Protein kinase domain-containing protein</fullName>
    </recommendedName>
</protein>
<proteinExistence type="predicted"/>
<dbReference type="AlphaFoldDB" id="A0A8J8NS81"/>
<dbReference type="EMBL" id="RRYP01008358">
    <property type="protein sequence ID" value="TNV79829.1"/>
    <property type="molecule type" value="Genomic_DNA"/>
</dbReference>
<feature type="domain" description="Protein kinase" evidence="1">
    <location>
        <begin position="26"/>
        <end position="352"/>
    </location>
</feature>
<dbReference type="InterPro" id="IPR008271">
    <property type="entry name" value="Ser/Thr_kinase_AS"/>
</dbReference>
<dbReference type="GO" id="GO:0004674">
    <property type="term" value="F:protein serine/threonine kinase activity"/>
    <property type="evidence" value="ECO:0007669"/>
    <property type="project" value="TreeGrafter"/>
</dbReference>
<reference evidence="2" key="1">
    <citation type="submission" date="2019-06" db="EMBL/GenBank/DDBJ databases">
        <authorList>
            <person name="Zheng W."/>
        </authorList>
    </citation>
    <scope>NUCLEOTIDE SEQUENCE</scope>
    <source>
        <strain evidence="2">QDHG01</strain>
    </source>
</reference>
<dbReference type="PANTHER" id="PTHR44167:SF24">
    <property type="entry name" value="SERINE_THREONINE-PROTEIN KINASE CHK2"/>
    <property type="match status" value="1"/>
</dbReference>
<keyword evidence="3" id="KW-1185">Reference proteome</keyword>
<sequence>MESLVQSSSQILPKHIPQLSINGTKYLECSRIACTRQSMIYVGQQEEVGSLTSTDSSFGWVVIKLIINLDGNAIDGTRQGMREILMHETVRNGCHRHLEGSDQGIKMATDISFEGQSHILNILDSSNSIEVQQMGDIGLKCNIPALVLPFIRLQSMDSILKTSQKRLFQDLRRFKFFFDQLIILMKYLENIQIAHRDIKPGNILLDNNLNLLLTDFGQACPLTNAEPAGNLGYIWVGTHGYNPPECVKSALTGKPYDLSKAQVFQFGVTAFEFLIQQRLFSHKDLEDDLRYKLLIENDKQGFIETLRPLFNAKDPRIFKEFEEIIISSLLYNMILPDPQARFSLEQVEKALLDNREYQDVDKL</sequence>
<dbReference type="GO" id="GO:0005634">
    <property type="term" value="C:nucleus"/>
    <property type="evidence" value="ECO:0007669"/>
    <property type="project" value="TreeGrafter"/>
</dbReference>
<dbReference type="PANTHER" id="PTHR44167">
    <property type="entry name" value="OVARIAN-SPECIFIC SERINE/THREONINE-PROTEIN KINASE LOK-RELATED"/>
    <property type="match status" value="1"/>
</dbReference>
<dbReference type="Pfam" id="PF00069">
    <property type="entry name" value="Pkinase"/>
    <property type="match status" value="1"/>
</dbReference>
<organism evidence="2 3">
    <name type="scientific">Halteria grandinella</name>
    <dbReference type="NCBI Taxonomy" id="5974"/>
    <lineage>
        <taxon>Eukaryota</taxon>
        <taxon>Sar</taxon>
        <taxon>Alveolata</taxon>
        <taxon>Ciliophora</taxon>
        <taxon>Intramacronucleata</taxon>
        <taxon>Spirotrichea</taxon>
        <taxon>Stichotrichia</taxon>
        <taxon>Sporadotrichida</taxon>
        <taxon>Halteriidae</taxon>
        <taxon>Halteria</taxon>
    </lineage>
</organism>
<dbReference type="Gene3D" id="1.10.510.10">
    <property type="entry name" value="Transferase(Phosphotransferase) domain 1"/>
    <property type="match status" value="1"/>
</dbReference>
<dbReference type="Proteomes" id="UP000785679">
    <property type="component" value="Unassembled WGS sequence"/>
</dbReference>
<dbReference type="GO" id="GO:0005524">
    <property type="term" value="F:ATP binding"/>
    <property type="evidence" value="ECO:0007669"/>
    <property type="project" value="InterPro"/>
</dbReference>
<gene>
    <name evidence="2" type="ORF">FGO68_gene17742</name>
</gene>
<dbReference type="SMART" id="SM00220">
    <property type="entry name" value="S_TKc"/>
    <property type="match status" value="1"/>
</dbReference>
<name>A0A8J8NS81_HALGN</name>
<evidence type="ECO:0000313" key="3">
    <source>
        <dbReference type="Proteomes" id="UP000785679"/>
    </source>
</evidence>
<dbReference type="GO" id="GO:0044773">
    <property type="term" value="P:mitotic DNA damage checkpoint signaling"/>
    <property type="evidence" value="ECO:0007669"/>
    <property type="project" value="TreeGrafter"/>
</dbReference>
<evidence type="ECO:0000259" key="1">
    <source>
        <dbReference type="PROSITE" id="PS50011"/>
    </source>
</evidence>
<evidence type="ECO:0000313" key="2">
    <source>
        <dbReference type="EMBL" id="TNV79829.1"/>
    </source>
</evidence>
<dbReference type="PROSITE" id="PS00108">
    <property type="entry name" value="PROTEIN_KINASE_ST"/>
    <property type="match status" value="1"/>
</dbReference>
<dbReference type="InterPro" id="IPR011009">
    <property type="entry name" value="Kinase-like_dom_sf"/>
</dbReference>
<accession>A0A8J8NS81</accession>
<dbReference type="SUPFAM" id="SSF56112">
    <property type="entry name" value="Protein kinase-like (PK-like)"/>
    <property type="match status" value="1"/>
</dbReference>
<dbReference type="PROSITE" id="PS50011">
    <property type="entry name" value="PROTEIN_KINASE_DOM"/>
    <property type="match status" value="1"/>
</dbReference>
<comment type="caution">
    <text evidence="2">The sequence shown here is derived from an EMBL/GenBank/DDBJ whole genome shotgun (WGS) entry which is preliminary data.</text>
</comment>